<evidence type="ECO:0000313" key="6">
    <source>
        <dbReference type="Proteomes" id="UP000002630"/>
    </source>
</evidence>
<dbReference type="EMBL" id="FN649729">
    <property type="protein sequence ID" value="CBN79269.1"/>
    <property type="molecule type" value="Genomic_DNA"/>
</dbReference>
<evidence type="ECO:0000256" key="1">
    <source>
        <dbReference type="ARBA" id="ARBA00009953"/>
    </source>
</evidence>
<comment type="similarity">
    <text evidence="1">Belongs to the RPAP1 family.</text>
</comment>
<feature type="compositionally biased region" description="Low complexity" evidence="2">
    <location>
        <begin position="83"/>
        <end position="93"/>
    </location>
</feature>
<organism evidence="5 6">
    <name type="scientific">Ectocarpus siliculosus</name>
    <name type="common">Brown alga</name>
    <name type="synonym">Conferva siliculosa</name>
    <dbReference type="NCBI Taxonomy" id="2880"/>
    <lineage>
        <taxon>Eukaryota</taxon>
        <taxon>Sar</taxon>
        <taxon>Stramenopiles</taxon>
        <taxon>Ochrophyta</taxon>
        <taxon>PX clade</taxon>
        <taxon>Phaeophyceae</taxon>
        <taxon>Ectocarpales</taxon>
        <taxon>Ectocarpaceae</taxon>
        <taxon>Ectocarpus</taxon>
    </lineage>
</organism>
<name>D8LHI7_ECTSI</name>
<proteinExistence type="inferred from homology"/>
<dbReference type="InterPro" id="IPR013929">
    <property type="entry name" value="RPAP1_C"/>
</dbReference>
<gene>
    <name evidence="5" type="ORF">Esi_0196_0021</name>
</gene>
<feature type="region of interest" description="Disordered" evidence="2">
    <location>
        <begin position="1107"/>
        <end position="1132"/>
    </location>
</feature>
<dbReference type="InterPro" id="IPR039913">
    <property type="entry name" value="RPAP1/Rba50"/>
</dbReference>
<evidence type="ECO:0008006" key="7">
    <source>
        <dbReference type="Google" id="ProtNLM"/>
    </source>
</evidence>
<dbReference type="InterPro" id="IPR013930">
    <property type="entry name" value="RPAP1_N"/>
</dbReference>
<feature type="region of interest" description="Disordered" evidence="2">
    <location>
        <begin position="867"/>
        <end position="897"/>
    </location>
</feature>
<reference evidence="5 6" key="1">
    <citation type="journal article" date="2010" name="Nature">
        <title>The Ectocarpus genome and the independent evolution of multicellularity in brown algae.</title>
        <authorList>
            <person name="Cock J.M."/>
            <person name="Sterck L."/>
            <person name="Rouze P."/>
            <person name="Scornet D."/>
            <person name="Allen A.E."/>
            <person name="Amoutzias G."/>
            <person name="Anthouard V."/>
            <person name="Artiguenave F."/>
            <person name="Aury J.M."/>
            <person name="Badger J.H."/>
            <person name="Beszteri B."/>
            <person name="Billiau K."/>
            <person name="Bonnet E."/>
            <person name="Bothwell J.H."/>
            <person name="Bowler C."/>
            <person name="Boyen C."/>
            <person name="Brownlee C."/>
            <person name="Carrano C.J."/>
            <person name="Charrier B."/>
            <person name="Cho G.Y."/>
            <person name="Coelho S.M."/>
            <person name="Collen J."/>
            <person name="Corre E."/>
            <person name="Da Silva C."/>
            <person name="Delage L."/>
            <person name="Delaroque N."/>
            <person name="Dittami S.M."/>
            <person name="Doulbeau S."/>
            <person name="Elias M."/>
            <person name="Farnham G."/>
            <person name="Gachon C.M."/>
            <person name="Gschloessl B."/>
            <person name="Heesch S."/>
            <person name="Jabbari K."/>
            <person name="Jubin C."/>
            <person name="Kawai H."/>
            <person name="Kimura K."/>
            <person name="Kloareg B."/>
            <person name="Kupper F.C."/>
            <person name="Lang D."/>
            <person name="Le Bail A."/>
            <person name="Leblanc C."/>
            <person name="Lerouge P."/>
            <person name="Lohr M."/>
            <person name="Lopez P.J."/>
            <person name="Martens C."/>
            <person name="Maumus F."/>
            <person name="Michel G."/>
            <person name="Miranda-Saavedra D."/>
            <person name="Morales J."/>
            <person name="Moreau H."/>
            <person name="Motomura T."/>
            <person name="Nagasato C."/>
            <person name="Napoli C.A."/>
            <person name="Nelson D.R."/>
            <person name="Nyvall-Collen P."/>
            <person name="Peters A.F."/>
            <person name="Pommier C."/>
            <person name="Potin P."/>
            <person name="Poulain J."/>
            <person name="Quesneville H."/>
            <person name="Read B."/>
            <person name="Rensing S.A."/>
            <person name="Ritter A."/>
            <person name="Rousvoal S."/>
            <person name="Samanta M."/>
            <person name="Samson G."/>
            <person name="Schroeder D.C."/>
            <person name="Segurens B."/>
            <person name="Strittmatter M."/>
            <person name="Tonon T."/>
            <person name="Tregear J.W."/>
            <person name="Valentin K."/>
            <person name="von Dassow P."/>
            <person name="Yamagishi T."/>
            <person name="Van de Peer Y."/>
            <person name="Wincker P."/>
        </authorList>
    </citation>
    <scope>NUCLEOTIDE SEQUENCE [LARGE SCALE GENOMIC DNA]</scope>
    <source>
        <strain evidence="6">Ec32 / CCAP1310/4</strain>
    </source>
</reference>
<sequence length="1452" mass="144381">MRPGDGVRGVARPGRGDDVDLEALQDAFLRSAERPSAKVSRAKPPTIKAGSSLGVRKEDDDPRSGRGGADTANAPRSTGGGAAAATAVAAATAISPGTQPTRDNNNREPPRSLGVPPEEREKGPLTSASSPTGGMILNAPGVVSKSVREREVKPPAPMRIGGFAGGAGAGGAIGRRGDKQRFGLAKGAKHVTAVAERGIIGGFPAVRHRSEMGLVKLGVGAAAASTGAPPATAAAAAAAAKGNAATERGGRGGAGRGGGGGVGNIPGDIHEENLSRISAMSPDEIADAQQEIRAALPPGALEMLLRRGRGGGGKTRAATAAGGIDSEEALEAALLTLPPEERAKSRWTLTVSGDAAVTTAAAAAVVATAAAGGPGGTGGRGGGDEARVDLDGAVVVLAGDGGGGSASDGGEGLEALHHHGDDPDKAGYTPSELVRLARSTVSGQRQLALRALAGVLRFRAACIARGQTPPHRRLPEMLPVAIRLCLDDGNPSVTSAALNATEALLAPLARDGEDEERAMQGLSWVDYQAFPCEPRPLCTPEEKQHLPPLKDSAIEEEGDETPGDGGEGEGGKTVRELARLCYEDPCRGLLEMALLPKIASVIKSYADQVAADGAQAASDGGGGLGDKGSFHGAARATAAATAVSFRPRAALSCLRVLCAVAGRAPWAAERVASEPGLLDAVREAFLEPRADGTLPLDLSETAPATVTATAIPKQLSPPPPQEPATSARAEGKARTEGPRDANGCPPPPPQEQLALLAVRLARVLVQSGRGVALALSQTPLLGSTKGWLALGQGSRRPLPALEAVQREVLELWRCCLSYGVDVAAADTVVLVARGQGWWPGLSGGVGAAAAAAAAAAPLVADSVTVERGGGGGGGSGGGVGEEPTAAAPVGAESVSADSGVGVGDGVGGVGAQSSSGVAQSTSGGAGGGSRGGDSLPPRLAFYRALHQLACACVLPPGVSAAGRNKNDGAETAGGDGKAGAGAAGTGVRKEAEGFSVGGVAVVPESWADVGDTVDAAVEGALLWLLSGVRGGGRVGGGGAAETAQQAAAVHLVACWVERYQAMSRTIGRRGSRHLESTAEDAAVLFSSLLASPALPLPAAVAATTAVTRRGDQSGGSGGSGGSGSGDGFSQRGVSSGEAAAAAGLDWLSGVFRLGLACERAVPGEAAAALASAPEATAAALAAFLAAAGTAGAGAAAADRASAAPTAAVAPPPATFLRRVRRAEAGARWLGCRLLALGCRGGGREGGWPWAALRRDCALQAMALCERGDEAIAVGLLAEALPGSTVDSPEEEGSERPSDDPAAAAVGTAAASTSLLRMLFRGAISDPVALSQSSFHLDGRWASLQSLKACTPPGTASLLPLPPHWLFLPLASQGGEKAASTAVSACLSLLVQLEREESAYVWSGGGGGGTGCVSPEVKLYHLANACLYGASVLSGLGVVQHFDWLFSRYAKGH</sequence>
<feature type="region of interest" description="Disordered" evidence="2">
    <location>
        <begin position="245"/>
        <end position="266"/>
    </location>
</feature>
<evidence type="ECO:0000313" key="5">
    <source>
        <dbReference type="EMBL" id="CBN79269.1"/>
    </source>
</evidence>
<protein>
    <recommendedName>
        <fullName evidence="7">RNA polymerase II-associated protein 1 C-terminal domain-containing protein</fullName>
    </recommendedName>
</protein>
<feature type="compositionally biased region" description="Gly residues" evidence="2">
    <location>
        <begin position="251"/>
        <end position="264"/>
    </location>
</feature>
<feature type="domain" description="RPAP1 C-terminal" evidence="3">
    <location>
        <begin position="386"/>
        <end position="457"/>
    </location>
</feature>
<dbReference type="eggNOG" id="KOG4732">
    <property type="taxonomic scope" value="Eukaryota"/>
</dbReference>
<dbReference type="OrthoDB" id="348201at2759"/>
<dbReference type="Pfam" id="PF08621">
    <property type="entry name" value="RPAP1_N"/>
    <property type="match status" value="1"/>
</dbReference>
<feature type="region of interest" description="Disordered" evidence="2">
    <location>
        <begin position="965"/>
        <end position="984"/>
    </location>
</feature>
<feature type="region of interest" description="Disordered" evidence="2">
    <location>
        <begin position="1282"/>
        <end position="1303"/>
    </location>
</feature>
<evidence type="ECO:0000259" key="3">
    <source>
        <dbReference type="Pfam" id="PF08620"/>
    </source>
</evidence>
<feature type="region of interest" description="Disordered" evidence="2">
    <location>
        <begin position="911"/>
        <end position="932"/>
    </location>
</feature>
<dbReference type="InParanoid" id="D8LHI7"/>
<feature type="compositionally biased region" description="Basic and acidic residues" evidence="2">
    <location>
        <begin position="55"/>
        <end position="64"/>
    </location>
</feature>
<dbReference type="OMA" id="HHASAVW"/>
<dbReference type="STRING" id="2880.D8LHI7"/>
<dbReference type="PANTHER" id="PTHR21483">
    <property type="entry name" value="RNA POLYMERASE II-ASSOCIATED PROTEIN 1"/>
    <property type="match status" value="1"/>
</dbReference>
<dbReference type="Proteomes" id="UP000002630">
    <property type="component" value="Linkage Group LG04"/>
</dbReference>
<feature type="domain" description="RPAP1 N-terminal" evidence="4">
    <location>
        <begin position="268"/>
        <end position="308"/>
    </location>
</feature>
<feature type="compositionally biased region" description="Low complexity" evidence="2">
    <location>
        <begin position="911"/>
        <end position="922"/>
    </location>
</feature>
<dbReference type="Pfam" id="PF08620">
    <property type="entry name" value="RPAP1_C"/>
    <property type="match status" value="1"/>
</dbReference>
<feature type="region of interest" description="Disordered" evidence="2">
    <location>
        <begin position="30"/>
        <end position="137"/>
    </location>
</feature>
<accession>D8LHI7</accession>
<evidence type="ECO:0000259" key="4">
    <source>
        <dbReference type="Pfam" id="PF08621"/>
    </source>
</evidence>
<keyword evidence="6" id="KW-1185">Reference proteome</keyword>
<feature type="region of interest" description="Disordered" evidence="2">
    <location>
        <begin position="709"/>
        <end position="748"/>
    </location>
</feature>
<feature type="region of interest" description="Disordered" evidence="2">
    <location>
        <begin position="537"/>
        <end position="571"/>
    </location>
</feature>
<evidence type="ECO:0000256" key="2">
    <source>
        <dbReference type="SAM" id="MobiDB-lite"/>
    </source>
</evidence>
<feature type="compositionally biased region" description="Gly residues" evidence="2">
    <location>
        <begin position="971"/>
        <end position="984"/>
    </location>
</feature>
<dbReference type="PANTHER" id="PTHR21483:SF18">
    <property type="entry name" value="RNA POLYMERASE II-ASSOCIATED PROTEIN 1"/>
    <property type="match status" value="1"/>
</dbReference>
<feature type="compositionally biased region" description="Gly residues" evidence="2">
    <location>
        <begin position="1112"/>
        <end position="1126"/>
    </location>
</feature>
<dbReference type="GO" id="GO:0006366">
    <property type="term" value="P:transcription by RNA polymerase II"/>
    <property type="evidence" value="ECO:0007669"/>
    <property type="project" value="InterPro"/>
</dbReference>
<dbReference type="EMBL" id="FN648371">
    <property type="protein sequence ID" value="CBN79269.1"/>
    <property type="molecule type" value="Genomic_DNA"/>
</dbReference>
<feature type="compositionally biased region" description="Gly residues" evidence="2">
    <location>
        <begin position="867"/>
        <end position="880"/>
    </location>
</feature>
<feature type="compositionally biased region" description="Basic and acidic residues" evidence="2">
    <location>
        <begin position="729"/>
        <end position="739"/>
    </location>
</feature>